<keyword evidence="3" id="KW-0805">Transcription regulation</keyword>
<keyword evidence="4 7" id="KW-0238">DNA-binding</keyword>
<dbReference type="GO" id="GO:0005829">
    <property type="term" value="C:cytosol"/>
    <property type="evidence" value="ECO:0007669"/>
    <property type="project" value="TreeGrafter"/>
</dbReference>
<dbReference type="PROSITE" id="PS51755">
    <property type="entry name" value="OMPR_PHOB"/>
    <property type="match status" value="1"/>
</dbReference>
<reference evidence="10 11" key="1">
    <citation type="submission" date="2020-05" db="EMBL/GenBank/DDBJ databases">
        <title>Complete genome sequencing of Campylobacter and Arcobacter type strains.</title>
        <authorList>
            <person name="Miller W.G."/>
            <person name="Yee E."/>
        </authorList>
    </citation>
    <scope>NUCLEOTIDE SEQUENCE [LARGE SCALE GENOMIC DNA]</scope>
    <source>
        <strain evidence="10 11">LMG 25694</strain>
    </source>
</reference>
<keyword evidence="11" id="KW-1185">Reference proteome</keyword>
<dbReference type="InterPro" id="IPR011006">
    <property type="entry name" value="CheY-like_superfamily"/>
</dbReference>
<dbReference type="SUPFAM" id="SSF52172">
    <property type="entry name" value="CheY-like"/>
    <property type="match status" value="1"/>
</dbReference>
<proteinExistence type="predicted"/>
<evidence type="ECO:0000256" key="7">
    <source>
        <dbReference type="PROSITE-ProRule" id="PRU01091"/>
    </source>
</evidence>
<dbReference type="InterPro" id="IPR016032">
    <property type="entry name" value="Sig_transdc_resp-reg_C-effctor"/>
</dbReference>
<dbReference type="GO" id="GO:0006355">
    <property type="term" value="P:regulation of DNA-templated transcription"/>
    <property type="evidence" value="ECO:0007669"/>
    <property type="project" value="InterPro"/>
</dbReference>
<gene>
    <name evidence="10" type="ORF">ADFLV_0726</name>
</gene>
<feature type="modified residue" description="4-aspartylphosphate" evidence="6">
    <location>
        <position position="52"/>
    </location>
</feature>
<keyword evidence="2" id="KW-0902">Two-component regulatory system</keyword>
<dbReference type="GO" id="GO:0000156">
    <property type="term" value="F:phosphorelay response regulator activity"/>
    <property type="evidence" value="ECO:0007669"/>
    <property type="project" value="TreeGrafter"/>
</dbReference>
<evidence type="ECO:0000313" key="10">
    <source>
        <dbReference type="EMBL" id="QKF76775.1"/>
    </source>
</evidence>
<evidence type="ECO:0000256" key="2">
    <source>
        <dbReference type="ARBA" id="ARBA00023012"/>
    </source>
</evidence>
<dbReference type="InterPro" id="IPR001789">
    <property type="entry name" value="Sig_transdc_resp-reg_receiver"/>
</dbReference>
<dbReference type="Proteomes" id="UP000503313">
    <property type="component" value="Chromosome"/>
</dbReference>
<feature type="domain" description="OmpR/PhoB-type" evidence="9">
    <location>
        <begin position="128"/>
        <end position="222"/>
    </location>
</feature>
<evidence type="ECO:0000256" key="5">
    <source>
        <dbReference type="ARBA" id="ARBA00023163"/>
    </source>
</evidence>
<dbReference type="Pfam" id="PF00486">
    <property type="entry name" value="Trans_reg_C"/>
    <property type="match status" value="1"/>
</dbReference>
<dbReference type="Pfam" id="PF00072">
    <property type="entry name" value="Response_reg"/>
    <property type="match status" value="1"/>
</dbReference>
<evidence type="ECO:0000256" key="6">
    <source>
        <dbReference type="PROSITE-ProRule" id="PRU00169"/>
    </source>
</evidence>
<dbReference type="SMART" id="SM00448">
    <property type="entry name" value="REC"/>
    <property type="match status" value="1"/>
</dbReference>
<dbReference type="PROSITE" id="PS50110">
    <property type="entry name" value="RESPONSE_REGULATORY"/>
    <property type="match status" value="1"/>
</dbReference>
<dbReference type="PANTHER" id="PTHR48111">
    <property type="entry name" value="REGULATOR OF RPOS"/>
    <property type="match status" value="1"/>
</dbReference>
<dbReference type="RefSeq" id="WP_129010523.1">
    <property type="nucleotide sequence ID" value="NZ_CP053835.1"/>
</dbReference>
<protein>
    <submittedName>
        <fullName evidence="10">Two-component system response regulator</fullName>
    </submittedName>
</protein>
<feature type="DNA-binding region" description="OmpR/PhoB-type" evidence="7">
    <location>
        <begin position="128"/>
        <end position="222"/>
    </location>
</feature>
<evidence type="ECO:0000256" key="1">
    <source>
        <dbReference type="ARBA" id="ARBA00022553"/>
    </source>
</evidence>
<keyword evidence="5" id="KW-0804">Transcription</keyword>
<dbReference type="InterPro" id="IPR001867">
    <property type="entry name" value="OmpR/PhoB-type_DNA-bd"/>
</dbReference>
<dbReference type="AlphaFoldDB" id="A0AAE7E5G1"/>
<dbReference type="InterPro" id="IPR036388">
    <property type="entry name" value="WH-like_DNA-bd_sf"/>
</dbReference>
<name>A0AAE7E5G1_9BACT</name>
<evidence type="ECO:0000256" key="4">
    <source>
        <dbReference type="ARBA" id="ARBA00023125"/>
    </source>
</evidence>
<evidence type="ECO:0000259" key="8">
    <source>
        <dbReference type="PROSITE" id="PS50110"/>
    </source>
</evidence>
<dbReference type="InterPro" id="IPR039420">
    <property type="entry name" value="WalR-like"/>
</dbReference>
<evidence type="ECO:0000256" key="3">
    <source>
        <dbReference type="ARBA" id="ARBA00023015"/>
    </source>
</evidence>
<dbReference type="SUPFAM" id="SSF46894">
    <property type="entry name" value="C-terminal effector domain of the bipartite response regulators"/>
    <property type="match status" value="1"/>
</dbReference>
<evidence type="ECO:0000313" key="11">
    <source>
        <dbReference type="Proteomes" id="UP000503313"/>
    </source>
</evidence>
<accession>A0AAE7E5G1</accession>
<dbReference type="GO" id="GO:0000976">
    <property type="term" value="F:transcription cis-regulatory region binding"/>
    <property type="evidence" value="ECO:0007669"/>
    <property type="project" value="TreeGrafter"/>
</dbReference>
<dbReference type="GO" id="GO:0032993">
    <property type="term" value="C:protein-DNA complex"/>
    <property type="evidence" value="ECO:0007669"/>
    <property type="project" value="TreeGrafter"/>
</dbReference>
<feature type="domain" description="Response regulatory" evidence="8">
    <location>
        <begin position="2"/>
        <end position="118"/>
    </location>
</feature>
<organism evidence="10 11">
    <name type="scientific">Arcobacter defluvii</name>
    <dbReference type="NCBI Taxonomy" id="873191"/>
    <lineage>
        <taxon>Bacteria</taxon>
        <taxon>Pseudomonadati</taxon>
        <taxon>Campylobacterota</taxon>
        <taxon>Epsilonproteobacteria</taxon>
        <taxon>Campylobacterales</taxon>
        <taxon>Arcobacteraceae</taxon>
        <taxon>Arcobacter</taxon>
    </lineage>
</organism>
<sequence length="223" mass="25886">MNIIILEDEAIMMMFLKDSLEKKGHTVKATFNSYLGFFEVIEKENIDLVFMDILIKGPLDGTQVATKLREINKTIKIVFITSYKDTQTLQMAKLSKPNGYLIKPISKEDLEAILMVCESNAKIEIKNDDYITIATYKYDVINKTVKENNNLIKLTKKELQCFELLLQNKNNHIPHEILINHLWNIDTSNKASSLRELVYRIRKKLPNIEVENSINIGYILKDY</sequence>
<dbReference type="EMBL" id="CP053835">
    <property type="protein sequence ID" value="QKF76775.1"/>
    <property type="molecule type" value="Genomic_DNA"/>
</dbReference>
<dbReference type="SMART" id="SM00862">
    <property type="entry name" value="Trans_reg_C"/>
    <property type="match status" value="1"/>
</dbReference>
<dbReference type="Gene3D" id="3.40.50.2300">
    <property type="match status" value="1"/>
</dbReference>
<keyword evidence="1 6" id="KW-0597">Phosphoprotein</keyword>
<dbReference type="PANTHER" id="PTHR48111:SF22">
    <property type="entry name" value="REGULATOR OF RPOS"/>
    <property type="match status" value="1"/>
</dbReference>
<dbReference type="KEGG" id="adz:ADFLV_0726"/>
<evidence type="ECO:0000259" key="9">
    <source>
        <dbReference type="PROSITE" id="PS51755"/>
    </source>
</evidence>
<dbReference type="Gene3D" id="1.10.10.10">
    <property type="entry name" value="Winged helix-like DNA-binding domain superfamily/Winged helix DNA-binding domain"/>
    <property type="match status" value="1"/>
</dbReference>